<keyword evidence="3" id="KW-1185">Reference proteome</keyword>
<gene>
    <name evidence="2" type="ORF">ENE75_00340</name>
</gene>
<evidence type="ECO:0000313" key="3">
    <source>
        <dbReference type="Proteomes" id="UP000288178"/>
    </source>
</evidence>
<dbReference type="AlphaFoldDB" id="A0A437K244"/>
<comment type="caution">
    <text evidence="2">The sequence shown here is derived from an EMBL/GenBank/DDBJ whole genome shotgun (WGS) entry which is preliminary data.</text>
</comment>
<dbReference type="SUPFAM" id="SSF49503">
    <property type="entry name" value="Cupredoxins"/>
    <property type="match status" value="1"/>
</dbReference>
<dbReference type="InterPro" id="IPR008969">
    <property type="entry name" value="CarboxyPept-like_regulatory"/>
</dbReference>
<proteinExistence type="predicted"/>
<dbReference type="GO" id="GO:0042597">
    <property type="term" value="C:periplasmic space"/>
    <property type="evidence" value="ECO:0007669"/>
    <property type="project" value="UniProtKB-SubCell"/>
</dbReference>
<comment type="subcellular location">
    <subcellularLocation>
        <location evidence="1">Periplasm</location>
    </subcellularLocation>
</comment>
<dbReference type="Proteomes" id="UP000288178">
    <property type="component" value="Unassembled WGS sequence"/>
</dbReference>
<evidence type="ECO:0000256" key="1">
    <source>
        <dbReference type="ARBA" id="ARBA00004418"/>
    </source>
</evidence>
<name>A0A437K244_9BURK</name>
<dbReference type="EMBL" id="SACT01000001">
    <property type="protein sequence ID" value="RVT54436.1"/>
    <property type="molecule type" value="Genomic_DNA"/>
</dbReference>
<evidence type="ECO:0000313" key="2">
    <source>
        <dbReference type="EMBL" id="RVT54436.1"/>
    </source>
</evidence>
<sequence>MPVAAAPVEVTVLGTDGRPLAGAVVWVDSAAARAAAQPVSGAEVVQRGKAFLPEVAVVTVGSAVDFPNQDTVRHHVYSFSPAKRFELKLYVGRPEKPVVFDKPGIAVLGCNIHDQMQAWVVVLESPWSARTNAQGRALMADVPAGTHVLRAWHPDFPVGASALEQALVVGGSPLQTTLRVAG</sequence>
<protein>
    <submittedName>
        <fullName evidence="2">Methylamine utilization protein</fullName>
    </submittedName>
</protein>
<accession>A0A437K244</accession>
<dbReference type="OrthoDB" id="9772097at2"/>
<dbReference type="Gene3D" id="2.60.40.420">
    <property type="entry name" value="Cupredoxins - blue copper proteins"/>
    <property type="match status" value="1"/>
</dbReference>
<dbReference type="CDD" id="cd04221">
    <property type="entry name" value="MauL"/>
    <property type="match status" value="1"/>
</dbReference>
<dbReference type="InterPro" id="IPR008972">
    <property type="entry name" value="Cupredoxin"/>
</dbReference>
<dbReference type="InterPro" id="IPR034242">
    <property type="entry name" value="MauL"/>
</dbReference>
<reference evidence="2 3" key="1">
    <citation type="submission" date="2019-01" db="EMBL/GenBank/DDBJ databases">
        <authorList>
            <person name="Chen W.-M."/>
        </authorList>
    </citation>
    <scope>NUCLEOTIDE SEQUENCE [LARGE SCALE GENOMIC DNA]</scope>
    <source>
        <strain evidence="2 3">ICH-3</strain>
    </source>
</reference>
<organism evidence="2 3">
    <name type="scientific">Rubrivivax albus</name>
    <dbReference type="NCBI Taxonomy" id="2499835"/>
    <lineage>
        <taxon>Bacteria</taxon>
        <taxon>Pseudomonadati</taxon>
        <taxon>Pseudomonadota</taxon>
        <taxon>Betaproteobacteria</taxon>
        <taxon>Burkholderiales</taxon>
        <taxon>Sphaerotilaceae</taxon>
        <taxon>Rubrivivax</taxon>
    </lineage>
</organism>
<dbReference type="SUPFAM" id="SSF49464">
    <property type="entry name" value="Carboxypeptidase regulatory domain-like"/>
    <property type="match status" value="1"/>
</dbReference>